<comment type="caution">
    <text evidence="9">The sequence shown here is derived from an EMBL/GenBank/DDBJ whole genome shotgun (WGS) entry which is preliminary data.</text>
</comment>
<proteinExistence type="predicted"/>
<evidence type="ECO:0000256" key="2">
    <source>
        <dbReference type="ARBA" id="ARBA00022574"/>
    </source>
</evidence>
<comment type="subcellular location">
    <subcellularLocation>
        <location evidence="1">Nucleus</location>
    </subcellularLocation>
</comment>
<reference evidence="9" key="1">
    <citation type="submission" date="2022-08" db="EMBL/GenBank/DDBJ databases">
        <title>Novel sulphate-reducing endosymbionts in the free-living metamonad Anaeramoeba.</title>
        <authorList>
            <person name="Jerlstrom-Hultqvist J."/>
            <person name="Cepicka I."/>
            <person name="Gallot-Lavallee L."/>
            <person name="Salas-Leiva D."/>
            <person name="Curtis B.A."/>
            <person name="Zahonova K."/>
            <person name="Pipaliya S."/>
            <person name="Dacks J."/>
            <person name="Roger A.J."/>
        </authorList>
    </citation>
    <scope>NUCLEOTIDE SEQUENCE</scope>
    <source>
        <strain evidence="9">Busselton2</strain>
    </source>
</reference>
<dbReference type="EMBL" id="JANTQA010000030">
    <property type="protein sequence ID" value="KAJ3440748.1"/>
    <property type="molecule type" value="Genomic_DNA"/>
</dbReference>
<feature type="region of interest" description="Disordered" evidence="7">
    <location>
        <begin position="1"/>
        <end position="73"/>
    </location>
</feature>
<organism evidence="9 10">
    <name type="scientific">Anaeramoeba flamelloides</name>
    <dbReference type="NCBI Taxonomy" id="1746091"/>
    <lineage>
        <taxon>Eukaryota</taxon>
        <taxon>Metamonada</taxon>
        <taxon>Anaeramoebidae</taxon>
        <taxon>Anaeramoeba</taxon>
    </lineage>
</organism>
<dbReference type="Proteomes" id="UP001146793">
    <property type="component" value="Unassembled WGS sequence"/>
</dbReference>
<evidence type="ECO:0000259" key="8">
    <source>
        <dbReference type="Pfam" id="PF12265"/>
    </source>
</evidence>
<protein>
    <recommendedName>
        <fullName evidence="5">Glutamate-rich WD repeat-containing protein 1</fullName>
    </recommendedName>
</protein>
<evidence type="ECO:0000256" key="4">
    <source>
        <dbReference type="ARBA" id="ARBA00023242"/>
    </source>
</evidence>
<evidence type="ECO:0000313" key="9">
    <source>
        <dbReference type="EMBL" id="KAJ3440748.1"/>
    </source>
</evidence>
<dbReference type="InterPro" id="IPR022052">
    <property type="entry name" value="Histone-bd_RBBP4-like_N"/>
</dbReference>
<sequence>MSYKKSNKRKNNKKKKNKKRNQKKFKKKKIPISKKNSPKQQPKKNKPNVKMIKEEDPFGDTFDQEPEMELNEQSDELDFDGKLTTEEIEEKLRNLEMKNKEVYAKDLVEEEIEEELEKRQQVYVPKKNGEESVELEVNLEAYELYFVLKVEWPCLSFDFLKDDLGIVRSEFPMTTYMVTGTQSRKAEENSIMAMKLDQMYQTKFDQNENPLEDEDPNNFDDDPLIDMKKIPHIGTVNRIRSMPQQNNIVAAWSDQGQIGIYNLKKQIDALDHTPKQRLTSNVLFQSKVHRDEGYALAWSPNEEGRLISGDCTGKIYLWLPHESTWVLNEKTSYQKSTESIEDLTFSPNEGNVFASCSVDRSIKIWDSRAKKCGLEIPNAHDSDVNVISWNKISDNLIASGGDDGILKVWDLAKIDQELKYFELEKKKQKRKKKKFQQPNIKPEVGFVWHSKPITSLEWNPFDETEIVVASEDNQITIWDISLEKDEEIEKENQNEPEVPPQLLFIHQGQKSVKEVHWHPQIPGLLASTASDGFNLFLPINLYKRNLNETNQK</sequence>
<keyword evidence="2 6" id="KW-0853">WD repeat</keyword>
<dbReference type="PROSITE" id="PS00678">
    <property type="entry name" value="WD_REPEATS_1"/>
    <property type="match status" value="1"/>
</dbReference>
<dbReference type="PROSITE" id="PS50082">
    <property type="entry name" value="WD_REPEATS_2"/>
    <property type="match status" value="3"/>
</dbReference>
<dbReference type="InterPro" id="IPR036322">
    <property type="entry name" value="WD40_repeat_dom_sf"/>
</dbReference>
<evidence type="ECO:0000256" key="7">
    <source>
        <dbReference type="SAM" id="MobiDB-lite"/>
    </source>
</evidence>
<feature type="domain" description="Histone-binding protein RBBP4-like N-terminal" evidence="8">
    <location>
        <begin position="141"/>
        <end position="199"/>
    </location>
</feature>
<feature type="repeat" description="WD" evidence="6">
    <location>
        <begin position="377"/>
        <end position="411"/>
    </location>
</feature>
<evidence type="ECO:0000256" key="6">
    <source>
        <dbReference type="PROSITE-ProRule" id="PRU00221"/>
    </source>
</evidence>
<dbReference type="SMART" id="SM00320">
    <property type="entry name" value="WD40"/>
    <property type="match status" value="6"/>
</dbReference>
<dbReference type="GO" id="GO:0042254">
    <property type="term" value="P:ribosome biogenesis"/>
    <property type="evidence" value="ECO:0007669"/>
    <property type="project" value="TreeGrafter"/>
</dbReference>
<evidence type="ECO:0000256" key="1">
    <source>
        <dbReference type="ARBA" id="ARBA00004123"/>
    </source>
</evidence>
<accession>A0AAV7ZK86</accession>
<keyword evidence="3" id="KW-0677">Repeat</keyword>
<feature type="repeat" description="WD" evidence="6">
    <location>
        <begin position="446"/>
        <end position="481"/>
    </location>
</feature>
<evidence type="ECO:0000313" key="10">
    <source>
        <dbReference type="Proteomes" id="UP001146793"/>
    </source>
</evidence>
<dbReference type="InterPro" id="IPR001680">
    <property type="entry name" value="WD40_rpt"/>
</dbReference>
<dbReference type="Gene3D" id="2.130.10.10">
    <property type="entry name" value="YVTN repeat-like/Quinoprotein amine dehydrogenase"/>
    <property type="match status" value="1"/>
</dbReference>
<name>A0AAV7ZK86_9EUKA</name>
<keyword evidence="4" id="KW-0539">Nucleus</keyword>
<dbReference type="InterPro" id="IPR019775">
    <property type="entry name" value="WD40_repeat_CS"/>
</dbReference>
<evidence type="ECO:0000256" key="5">
    <source>
        <dbReference type="ARBA" id="ARBA00040876"/>
    </source>
</evidence>
<dbReference type="Pfam" id="PF00400">
    <property type="entry name" value="WD40"/>
    <property type="match status" value="3"/>
</dbReference>
<dbReference type="AlphaFoldDB" id="A0AAV7ZK86"/>
<gene>
    <name evidence="9" type="ORF">M0812_14419</name>
</gene>
<feature type="compositionally biased region" description="Acidic residues" evidence="7">
    <location>
        <begin position="62"/>
        <end position="73"/>
    </location>
</feature>
<dbReference type="InterPro" id="IPR015943">
    <property type="entry name" value="WD40/YVTN_repeat-like_dom_sf"/>
</dbReference>
<dbReference type="PRINTS" id="PR00320">
    <property type="entry name" value="GPROTEINBRPT"/>
</dbReference>
<dbReference type="Pfam" id="PF12265">
    <property type="entry name" value="CAF1C_H4-bd"/>
    <property type="match status" value="1"/>
</dbReference>
<dbReference type="PANTHER" id="PTHR45903">
    <property type="entry name" value="GLUTAMATE-RICH WD REPEAT-CONTAINING PROTEIN 1"/>
    <property type="match status" value="1"/>
</dbReference>
<dbReference type="PANTHER" id="PTHR45903:SF1">
    <property type="entry name" value="GLUTAMATE-RICH WD REPEAT-CONTAINING PROTEIN 1"/>
    <property type="match status" value="1"/>
</dbReference>
<dbReference type="InterPro" id="IPR020472">
    <property type="entry name" value="WD40_PAC1"/>
</dbReference>
<feature type="repeat" description="WD" evidence="6">
    <location>
        <begin position="333"/>
        <end position="366"/>
    </location>
</feature>
<dbReference type="SUPFAM" id="SSF50978">
    <property type="entry name" value="WD40 repeat-like"/>
    <property type="match status" value="1"/>
</dbReference>
<dbReference type="InterPro" id="IPR051972">
    <property type="entry name" value="Glutamate-rich_WD_repeat"/>
</dbReference>
<feature type="compositionally biased region" description="Basic residues" evidence="7">
    <location>
        <begin position="1"/>
        <end position="32"/>
    </location>
</feature>
<dbReference type="PROSITE" id="PS50294">
    <property type="entry name" value="WD_REPEATS_REGION"/>
    <property type="match status" value="3"/>
</dbReference>
<evidence type="ECO:0000256" key="3">
    <source>
        <dbReference type="ARBA" id="ARBA00022737"/>
    </source>
</evidence>
<dbReference type="GO" id="GO:0005730">
    <property type="term" value="C:nucleolus"/>
    <property type="evidence" value="ECO:0007669"/>
    <property type="project" value="TreeGrafter"/>
</dbReference>